<evidence type="ECO:0000313" key="4">
    <source>
        <dbReference type="Proteomes" id="UP000182375"/>
    </source>
</evidence>
<evidence type="ECO:0000313" key="3">
    <source>
        <dbReference type="EMBL" id="SEB30559.1"/>
    </source>
</evidence>
<evidence type="ECO:0000256" key="2">
    <source>
        <dbReference type="SAM" id="MobiDB-lite"/>
    </source>
</evidence>
<dbReference type="AlphaFoldDB" id="A0A1H4I8Z9"/>
<feature type="coiled-coil region" evidence="1">
    <location>
        <begin position="109"/>
        <end position="136"/>
    </location>
</feature>
<accession>A0A1H4I8Z9</accession>
<evidence type="ECO:0000256" key="1">
    <source>
        <dbReference type="SAM" id="Coils"/>
    </source>
</evidence>
<dbReference type="Proteomes" id="UP000182375">
    <property type="component" value="Unassembled WGS sequence"/>
</dbReference>
<feature type="region of interest" description="Disordered" evidence="2">
    <location>
        <begin position="1"/>
        <end position="43"/>
    </location>
</feature>
<keyword evidence="1" id="KW-0175">Coiled coil</keyword>
<protein>
    <submittedName>
        <fullName evidence="3">Uncharacterized protein</fullName>
    </submittedName>
</protein>
<dbReference type="STRING" id="67331.SAMN04490357_0050"/>
<organism evidence="3 4">
    <name type="scientific">Streptomyces misionensis</name>
    <dbReference type="NCBI Taxonomy" id="67331"/>
    <lineage>
        <taxon>Bacteria</taxon>
        <taxon>Bacillati</taxon>
        <taxon>Actinomycetota</taxon>
        <taxon>Actinomycetes</taxon>
        <taxon>Kitasatosporales</taxon>
        <taxon>Streptomycetaceae</taxon>
        <taxon>Streptomyces</taxon>
    </lineage>
</organism>
<sequence>MSTPAPRSRRRPRVPAPGAAAPRPPVDWAKVGRRSVRRRATGMTATEAAAALEEAELQRHLDRDREDLADDERGAAEIREWQRIAQLLATTGGVYDPKADAVVQDELAADSEAQRVQQMQDEQRRQEQEAEAARRAALAPDVLRHALLGTLARTGLLDSLSEDERAAVGRLPESDPAAALAFNALLARAYEAGTGARAGAAS</sequence>
<gene>
    <name evidence="3" type="ORF">SAMN04490357_0050</name>
</gene>
<proteinExistence type="predicted"/>
<name>A0A1H4I8Z9_9ACTN</name>
<dbReference type="RefSeq" id="WP_167381336.1">
    <property type="nucleotide sequence ID" value="NZ_FNTD01000003.1"/>
</dbReference>
<reference evidence="3 4" key="1">
    <citation type="submission" date="2016-10" db="EMBL/GenBank/DDBJ databases">
        <authorList>
            <person name="de Groot N.N."/>
        </authorList>
    </citation>
    <scope>NUCLEOTIDE SEQUENCE [LARGE SCALE GENOMIC DNA]</scope>
    <source>
        <strain evidence="3 4">DSM 40306</strain>
    </source>
</reference>
<feature type="compositionally biased region" description="Basic residues" evidence="2">
    <location>
        <begin position="31"/>
        <end position="40"/>
    </location>
</feature>
<dbReference type="GeneID" id="95516746"/>
<dbReference type="EMBL" id="FNTD01000003">
    <property type="protein sequence ID" value="SEB30559.1"/>
    <property type="molecule type" value="Genomic_DNA"/>
</dbReference>